<dbReference type="Proteomes" id="UP000283255">
    <property type="component" value="Unassembled WGS sequence"/>
</dbReference>
<protein>
    <submittedName>
        <fullName evidence="1">Uncharacterized protein</fullName>
    </submittedName>
</protein>
<reference evidence="1 2" key="1">
    <citation type="submission" date="2018-09" db="EMBL/GenBank/DDBJ databases">
        <authorList>
            <person name="Wang F."/>
        </authorList>
    </citation>
    <scope>NUCLEOTIDE SEQUENCE [LARGE SCALE GENOMIC DNA]</scope>
    <source>
        <strain evidence="1 2">PLHSC7-2</strain>
    </source>
</reference>
<sequence length="109" mass="12721">MHQLSIENMEDQVERLIKDAQNLIEDRDLSEIIICPYHGRERGDYFNISESEIEGRVKASIFEGYYVDLIPTLTQLIVCVWEYPGPKPEEEYVKNLIDIPSFVEDLEGE</sequence>
<gene>
    <name evidence="1" type="ORF">D1Z90_20880</name>
</gene>
<keyword evidence="2" id="KW-1185">Reference proteome</keyword>
<evidence type="ECO:0000313" key="1">
    <source>
        <dbReference type="EMBL" id="RJG35452.1"/>
    </source>
</evidence>
<proteinExistence type="predicted"/>
<accession>A0A418Y8S4</accession>
<dbReference type="AlphaFoldDB" id="A0A418Y8S4"/>
<organism evidence="1 2">
    <name type="scientific">Motilimonas pumila</name>
    <dbReference type="NCBI Taxonomy" id="2303987"/>
    <lineage>
        <taxon>Bacteria</taxon>
        <taxon>Pseudomonadati</taxon>
        <taxon>Pseudomonadota</taxon>
        <taxon>Gammaproteobacteria</taxon>
        <taxon>Alteromonadales</taxon>
        <taxon>Alteromonadales genera incertae sedis</taxon>
        <taxon>Motilimonas</taxon>
    </lineage>
</organism>
<evidence type="ECO:0000313" key="2">
    <source>
        <dbReference type="Proteomes" id="UP000283255"/>
    </source>
</evidence>
<name>A0A418Y8S4_9GAMM</name>
<dbReference type="EMBL" id="QZCH01000132">
    <property type="protein sequence ID" value="RJG35452.1"/>
    <property type="molecule type" value="Genomic_DNA"/>
</dbReference>
<comment type="caution">
    <text evidence="1">The sequence shown here is derived from an EMBL/GenBank/DDBJ whole genome shotgun (WGS) entry which is preliminary data.</text>
</comment>
<reference evidence="1 2" key="2">
    <citation type="submission" date="2019-01" db="EMBL/GenBank/DDBJ databases">
        <title>Motilimonas pumilus sp. nov., isolated from the gut of sea cucumber (Apostichopus japonicus).</title>
        <authorList>
            <person name="Wang F.-Q."/>
            <person name="Ren L.-H."/>
            <person name="Lin Y.-W."/>
            <person name="Sun G.-H."/>
            <person name="Du Z.-J."/>
            <person name="Zhao J.-X."/>
            <person name="Liu X.-J."/>
            <person name="Liu L.-J."/>
        </authorList>
    </citation>
    <scope>NUCLEOTIDE SEQUENCE [LARGE SCALE GENOMIC DNA]</scope>
    <source>
        <strain evidence="1 2">PLHSC7-2</strain>
    </source>
</reference>